<comment type="caution">
    <text evidence="1">The sequence shown here is derived from an EMBL/GenBank/DDBJ whole genome shotgun (WGS) entry which is preliminary data.</text>
</comment>
<sequence length="140" mass="15453">MVASLPTNLETLRDMPRGELLVLWETVSTEAPPNRTSTPFLARLIAYEAQAQKHGDLGKRLQSTLERIAAGDPPPEAAKIATQGTRLVRKWNGVQHSVDVTADGVIYRGKTFRSLSAVAREITGARWSGPRFFGLQRKQT</sequence>
<gene>
    <name evidence="1" type="ORF">D1224_13050</name>
</gene>
<organism evidence="1 2">
    <name type="scientific">Henriciella barbarensis</name>
    <dbReference type="NCBI Taxonomy" id="86342"/>
    <lineage>
        <taxon>Bacteria</taxon>
        <taxon>Pseudomonadati</taxon>
        <taxon>Pseudomonadota</taxon>
        <taxon>Alphaproteobacteria</taxon>
        <taxon>Hyphomonadales</taxon>
        <taxon>Hyphomonadaceae</taxon>
        <taxon>Henriciella</taxon>
    </lineage>
</organism>
<proteinExistence type="predicted"/>
<name>A0A399QUL0_9PROT</name>
<dbReference type="OrthoDB" id="284135at2"/>
<dbReference type="RefSeq" id="WP_119380399.1">
    <property type="nucleotide sequence ID" value="NZ_QWGB01000009.1"/>
</dbReference>
<accession>A0A399QUL0</accession>
<dbReference type="AlphaFoldDB" id="A0A399QUL0"/>
<keyword evidence="2" id="KW-1185">Reference proteome</keyword>
<dbReference type="InterPro" id="IPR021322">
    <property type="entry name" value="DUF2924"/>
</dbReference>
<protein>
    <submittedName>
        <fullName evidence="1">DUF2924 domain-containing protein</fullName>
    </submittedName>
</protein>
<dbReference type="EMBL" id="QWGB01000009">
    <property type="protein sequence ID" value="RIJ21247.1"/>
    <property type="molecule type" value="Genomic_DNA"/>
</dbReference>
<evidence type="ECO:0000313" key="2">
    <source>
        <dbReference type="Proteomes" id="UP000265431"/>
    </source>
</evidence>
<dbReference type="Proteomes" id="UP000265431">
    <property type="component" value="Unassembled WGS sequence"/>
</dbReference>
<evidence type="ECO:0000313" key="1">
    <source>
        <dbReference type="EMBL" id="RIJ21247.1"/>
    </source>
</evidence>
<dbReference type="Pfam" id="PF11149">
    <property type="entry name" value="DUF2924"/>
    <property type="match status" value="1"/>
</dbReference>
<reference evidence="1 2" key="1">
    <citation type="submission" date="2018-08" db="EMBL/GenBank/DDBJ databases">
        <title>Henriciella mobilis sp. nov., isolated from seawater.</title>
        <authorList>
            <person name="Cheng H."/>
            <person name="Wu Y.-H."/>
            <person name="Xu X.-W."/>
            <person name="Guo L.-L."/>
        </authorList>
    </citation>
    <scope>NUCLEOTIDE SEQUENCE [LARGE SCALE GENOMIC DNA]</scope>
    <source>
        <strain evidence="1 2">CCUG66934</strain>
    </source>
</reference>